<keyword evidence="5" id="KW-1185">Reference proteome</keyword>
<evidence type="ECO:0000256" key="2">
    <source>
        <dbReference type="SAM" id="MobiDB-lite"/>
    </source>
</evidence>
<dbReference type="PROSITE" id="PS51186">
    <property type="entry name" value="GNAT"/>
    <property type="match status" value="1"/>
</dbReference>
<dbReference type="PANTHER" id="PTHR13947">
    <property type="entry name" value="GNAT FAMILY N-ACETYLTRANSFERASE"/>
    <property type="match status" value="1"/>
</dbReference>
<accession>A0AA37VD34</accession>
<organism evidence="4 5">
    <name type="scientific">Roseisolibacter agri</name>
    <dbReference type="NCBI Taxonomy" id="2014610"/>
    <lineage>
        <taxon>Bacteria</taxon>
        <taxon>Pseudomonadati</taxon>
        <taxon>Gemmatimonadota</taxon>
        <taxon>Gemmatimonadia</taxon>
        <taxon>Gemmatimonadales</taxon>
        <taxon>Gemmatimonadaceae</taxon>
        <taxon>Roseisolibacter</taxon>
    </lineage>
</organism>
<dbReference type="Proteomes" id="UP001161325">
    <property type="component" value="Unassembled WGS sequence"/>
</dbReference>
<protein>
    <recommendedName>
        <fullName evidence="3">N-acetyltransferase domain-containing protein</fullName>
    </recommendedName>
</protein>
<dbReference type="GO" id="GO:0008080">
    <property type="term" value="F:N-acetyltransferase activity"/>
    <property type="evidence" value="ECO:0007669"/>
    <property type="project" value="InterPro"/>
</dbReference>
<evidence type="ECO:0000313" key="5">
    <source>
        <dbReference type="Proteomes" id="UP001161325"/>
    </source>
</evidence>
<reference evidence="4" key="1">
    <citation type="submission" date="2022-08" db="EMBL/GenBank/DDBJ databases">
        <title>Draft genome sequencing of Roseisolibacter agri AW1220.</title>
        <authorList>
            <person name="Tobiishi Y."/>
            <person name="Tonouchi A."/>
        </authorList>
    </citation>
    <scope>NUCLEOTIDE SEQUENCE</scope>
    <source>
        <strain evidence="4">AW1220</strain>
    </source>
</reference>
<dbReference type="InterPro" id="IPR016181">
    <property type="entry name" value="Acyl_CoA_acyltransferase"/>
</dbReference>
<dbReference type="Gene3D" id="3.40.630.30">
    <property type="match status" value="1"/>
</dbReference>
<sequence length="186" mass="19778">MAEPVRVVPFDPARADHRAAFRDLNLAWIEQHFVVEARDRRELDDPDAHILAHGGAIFMAVDDGANVGEILGTCALLAEPDGACELAKMAVHAAARGRGVGRALGEAAVAAARARGAPRVDLLSNTVLGPAIGLYRALGFVEVPLPATDYARANIKMVLDLSRMHGRPTGPTPDPNGERHCKDRIG</sequence>
<dbReference type="PANTHER" id="PTHR13947:SF37">
    <property type="entry name" value="LD18367P"/>
    <property type="match status" value="1"/>
</dbReference>
<feature type="compositionally biased region" description="Basic and acidic residues" evidence="2">
    <location>
        <begin position="176"/>
        <end position="186"/>
    </location>
</feature>
<dbReference type="Pfam" id="PF13508">
    <property type="entry name" value="Acetyltransf_7"/>
    <property type="match status" value="1"/>
</dbReference>
<proteinExistence type="predicted"/>
<dbReference type="AlphaFoldDB" id="A0AA37VD34"/>
<evidence type="ECO:0000313" key="4">
    <source>
        <dbReference type="EMBL" id="GLC28393.1"/>
    </source>
</evidence>
<evidence type="ECO:0000259" key="3">
    <source>
        <dbReference type="PROSITE" id="PS51186"/>
    </source>
</evidence>
<dbReference type="InterPro" id="IPR050769">
    <property type="entry name" value="NAT_camello-type"/>
</dbReference>
<gene>
    <name evidence="4" type="ORF">rosag_49060</name>
</gene>
<dbReference type="EMBL" id="BRXS01000009">
    <property type="protein sequence ID" value="GLC28393.1"/>
    <property type="molecule type" value="Genomic_DNA"/>
</dbReference>
<feature type="region of interest" description="Disordered" evidence="2">
    <location>
        <begin position="164"/>
        <end position="186"/>
    </location>
</feature>
<evidence type="ECO:0000256" key="1">
    <source>
        <dbReference type="ARBA" id="ARBA00022679"/>
    </source>
</evidence>
<name>A0AA37VD34_9BACT</name>
<dbReference type="CDD" id="cd04301">
    <property type="entry name" value="NAT_SF"/>
    <property type="match status" value="1"/>
</dbReference>
<keyword evidence="1" id="KW-0808">Transferase</keyword>
<comment type="caution">
    <text evidence="4">The sequence shown here is derived from an EMBL/GenBank/DDBJ whole genome shotgun (WGS) entry which is preliminary data.</text>
</comment>
<feature type="domain" description="N-acetyltransferase" evidence="3">
    <location>
        <begin position="8"/>
        <end position="162"/>
    </location>
</feature>
<dbReference type="InterPro" id="IPR000182">
    <property type="entry name" value="GNAT_dom"/>
</dbReference>
<dbReference type="SUPFAM" id="SSF55729">
    <property type="entry name" value="Acyl-CoA N-acyltransferases (Nat)"/>
    <property type="match status" value="1"/>
</dbReference>